<organism evidence="5 6">
    <name type="scientific">Luminiphilus syltensis NOR5-1B</name>
    <dbReference type="NCBI Taxonomy" id="565045"/>
    <lineage>
        <taxon>Bacteria</taxon>
        <taxon>Pseudomonadati</taxon>
        <taxon>Pseudomonadota</taxon>
        <taxon>Gammaproteobacteria</taxon>
        <taxon>Cellvibrionales</taxon>
        <taxon>Halieaceae</taxon>
        <taxon>Luminiphilus</taxon>
    </lineage>
</organism>
<dbReference type="PANTHER" id="PTHR43320">
    <property type="entry name" value="SUGAR KINASE"/>
    <property type="match status" value="1"/>
</dbReference>
<evidence type="ECO:0000259" key="4">
    <source>
        <dbReference type="Pfam" id="PF00294"/>
    </source>
</evidence>
<dbReference type="Gene3D" id="3.30.1110.10">
    <property type="match status" value="1"/>
</dbReference>
<evidence type="ECO:0000313" key="6">
    <source>
        <dbReference type="Proteomes" id="UP000004699"/>
    </source>
</evidence>
<keyword evidence="3" id="KW-0418">Kinase</keyword>
<keyword evidence="6" id="KW-1185">Reference proteome</keyword>
<dbReference type="SUPFAM" id="SSF53613">
    <property type="entry name" value="Ribokinase-like"/>
    <property type="match status" value="1"/>
</dbReference>
<gene>
    <name evidence="5" type="ORF">NOR51B_1030</name>
</gene>
<dbReference type="InterPro" id="IPR002173">
    <property type="entry name" value="Carboh/pur_kinase_PfkB_CS"/>
</dbReference>
<evidence type="ECO:0000256" key="2">
    <source>
        <dbReference type="ARBA" id="ARBA00022679"/>
    </source>
</evidence>
<evidence type="ECO:0000313" key="5">
    <source>
        <dbReference type="EMBL" id="EED35087.1"/>
    </source>
</evidence>
<protein>
    <submittedName>
        <fullName evidence="5">Cell division protein FtsA</fullName>
    </submittedName>
</protein>
<dbReference type="eggNOG" id="COG0524">
    <property type="taxonomic scope" value="Bacteria"/>
</dbReference>
<dbReference type="AlphaFoldDB" id="B8KW12"/>
<name>B8KW12_9GAMM</name>
<dbReference type="GO" id="GO:0016301">
    <property type="term" value="F:kinase activity"/>
    <property type="evidence" value="ECO:0007669"/>
    <property type="project" value="UniProtKB-KW"/>
</dbReference>
<dbReference type="Pfam" id="PF00294">
    <property type="entry name" value="PfkB"/>
    <property type="match status" value="1"/>
</dbReference>
<keyword evidence="5" id="KW-0131">Cell cycle</keyword>
<accession>B8KW12</accession>
<dbReference type="InterPro" id="IPR011611">
    <property type="entry name" value="PfkB_dom"/>
</dbReference>
<evidence type="ECO:0000256" key="3">
    <source>
        <dbReference type="ARBA" id="ARBA00022777"/>
    </source>
</evidence>
<dbReference type="PROSITE" id="PS00584">
    <property type="entry name" value="PFKB_KINASES_2"/>
    <property type="match status" value="1"/>
</dbReference>
<dbReference type="InterPro" id="IPR052700">
    <property type="entry name" value="Carb_kinase_PfkB-like"/>
</dbReference>
<comment type="similarity">
    <text evidence="1">Belongs to the carbohydrate kinase PfkB family.</text>
</comment>
<dbReference type="Proteomes" id="UP000004699">
    <property type="component" value="Unassembled WGS sequence"/>
</dbReference>
<dbReference type="InterPro" id="IPR029056">
    <property type="entry name" value="Ribokinase-like"/>
</dbReference>
<dbReference type="STRING" id="565045.NOR51B_1030"/>
<dbReference type="CDD" id="cd01168">
    <property type="entry name" value="adenosine_kinase"/>
    <property type="match status" value="1"/>
</dbReference>
<feature type="domain" description="Carbohydrate kinase PfkB" evidence="4">
    <location>
        <begin position="65"/>
        <end position="330"/>
    </location>
</feature>
<dbReference type="GO" id="GO:0051301">
    <property type="term" value="P:cell division"/>
    <property type="evidence" value="ECO:0007669"/>
    <property type="project" value="UniProtKB-KW"/>
</dbReference>
<dbReference type="HOGENOM" id="CLU_027634_5_1_6"/>
<keyword evidence="5" id="KW-0132">Cell division</keyword>
<dbReference type="PANTHER" id="PTHR43320:SF3">
    <property type="entry name" value="CARBOHYDRATE KINASE PFKB DOMAIN-CONTAINING PROTEIN"/>
    <property type="match status" value="1"/>
</dbReference>
<sequence length="345" mass="37331">MRDNSGFIWSTILNHYMAYAIGAALVDTEIEVNDDDLEAMNVEKGMMTLVDEARQAELLGHLSDHLIRANHASGGSAGNSMIASALFGAPTFMSCKVAEDEDGDIYLNDLLQSGVGHGLDDKRQPGTTGKCLVLITPDAERSMNTFLGTSETLSVNEIDRDALIASHWTYLEGYLVTSPTGHEAAVRTREIAQEHGVKTALSFSDPGMVAHFRDQMAAIIGDGLDMIFCNEAEALEWGNTEDLETAMEAIKAVAKTFVVTRGARGALAFDGNHLVDVPAHKVDAVNTNGAGDMFAGAFMYALYRGEDYARATQFAVRAAGEVVKYYGPRLAPEGYRALRQEFFGD</sequence>
<keyword evidence="2" id="KW-0808">Transferase</keyword>
<dbReference type="Gene3D" id="3.40.1190.20">
    <property type="match status" value="1"/>
</dbReference>
<reference evidence="6" key="1">
    <citation type="journal article" date="2013" name="BMC Microbiol.">
        <title>Taxonomy and evolution of bacteriochlorophyll a-containing members of the OM60/NOR5 clade of marine gammaproteobacteria: description of Luminiphilus syltensis gen. nov., sp. nov., reclassification of Haliea rubra as Pseudohaliea rubra gen. nov., comb. nov., and emendation of Chromatocurvus halotolerans.</title>
        <authorList>
            <person name="Spring S."/>
            <person name="Riedel T."/>
            <person name="Sproer C."/>
            <person name="Yan S."/>
            <person name="Harder J."/>
            <person name="Fuchs B.M."/>
        </authorList>
    </citation>
    <scope>NUCLEOTIDE SEQUENCE [LARGE SCALE GENOMIC DNA]</scope>
    <source>
        <strain evidence="6">NOR51-B</strain>
    </source>
</reference>
<evidence type="ECO:0000256" key="1">
    <source>
        <dbReference type="ARBA" id="ARBA00010688"/>
    </source>
</evidence>
<dbReference type="EMBL" id="DS999411">
    <property type="protein sequence ID" value="EED35087.1"/>
    <property type="molecule type" value="Genomic_DNA"/>
</dbReference>
<proteinExistence type="inferred from homology"/>